<organism evidence="12 13">
    <name type="scientific">Halocaridina rubra</name>
    <name type="common">Hawaiian red shrimp</name>
    <dbReference type="NCBI Taxonomy" id="373956"/>
    <lineage>
        <taxon>Eukaryota</taxon>
        <taxon>Metazoa</taxon>
        <taxon>Ecdysozoa</taxon>
        <taxon>Arthropoda</taxon>
        <taxon>Crustacea</taxon>
        <taxon>Multicrustacea</taxon>
        <taxon>Malacostraca</taxon>
        <taxon>Eumalacostraca</taxon>
        <taxon>Eucarida</taxon>
        <taxon>Decapoda</taxon>
        <taxon>Pleocyemata</taxon>
        <taxon>Caridea</taxon>
        <taxon>Atyoidea</taxon>
        <taxon>Atyidae</taxon>
        <taxon>Halocaridina</taxon>
    </lineage>
</organism>
<keyword evidence="13" id="KW-1185">Reference proteome</keyword>
<keyword evidence="7" id="KW-0805">Transcription regulation</keyword>
<dbReference type="PANTHER" id="PTHR46541:SF1">
    <property type="entry name" value="ZINC FINGER PROTEIN AEBP2"/>
    <property type="match status" value="1"/>
</dbReference>
<feature type="domain" description="AEBP2-like C-terminal SH3" evidence="11">
    <location>
        <begin position="1"/>
        <end position="100"/>
    </location>
</feature>
<evidence type="ECO:0000256" key="1">
    <source>
        <dbReference type="ARBA" id="ARBA00004123"/>
    </source>
</evidence>
<keyword evidence="6" id="KW-0862">Zinc</keyword>
<dbReference type="Pfam" id="PF26014">
    <property type="entry name" value="SH3_AEBP2_C"/>
    <property type="match status" value="1"/>
</dbReference>
<keyword evidence="4" id="KW-0677">Repeat</keyword>
<dbReference type="GO" id="GO:0008270">
    <property type="term" value="F:zinc ion binding"/>
    <property type="evidence" value="ECO:0007669"/>
    <property type="project" value="UniProtKB-KW"/>
</dbReference>
<evidence type="ECO:0000256" key="9">
    <source>
        <dbReference type="ARBA" id="ARBA00023242"/>
    </source>
</evidence>
<evidence type="ECO:0000256" key="2">
    <source>
        <dbReference type="ARBA" id="ARBA00022491"/>
    </source>
</evidence>
<dbReference type="InterPro" id="IPR059034">
    <property type="entry name" value="SH3_AEBP2_C"/>
</dbReference>
<sequence length="128" mass="14503">MFDVFDVGVMERVRWSLMCVTEIQNGGAPQPLNNSFTVKPQVLARRASPKGNTEVLVRWTPPGVLADEWISMEELEPCRSIPLEKLSSEAKQTVAQLCFPKRPHPQKHRRKRPACPKSVSLLEIPKTE</sequence>
<keyword evidence="5" id="KW-0863">Zinc-finger</keyword>
<dbReference type="InterPro" id="IPR052130">
    <property type="entry name" value="AEBP2/jing_C2H2-ZnF"/>
</dbReference>
<evidence type="ECO:0000259" key="11">
    <source>
        <dbReference type="Pfam" id="PF26014"/>
    </source>
</evidence>
<evidence type="ECO:0000256" key="8">
    <source>
        <dbReference type="ARBA" id="ARBA00023163"/>
    </source>
</evidence>
<dbReference type="PANTHER" id="PTHR46541">
    <property type="entry name" value="ZINC FINGER PROTEIN AEBP2"/>
    <property type="match status" value="1"/>
</dbReference>
<dbReference type="Proteomes" id="UP001381693">
    <property type="component" value="Unassembled WGS sequence"/>
</dbReference>
<comment type="caution">
    <text evidence="12">The sequence shown here is derived from an EMBL/GenBank/DDBJ whole genome shotgun (WGS) entry which is preliminary data.</text>
</comment>
<protein>
    <recommendedName>
        <fullName evidence="11">AEBP2-like C-terminal SH3 domain-containing protein</fullName>
    </recommendedName>
</protein>
<evidence type="ECO:0000256" key="7">
    <source>
        <dbReference type="ARBA" id="ARBA00023015"/>
    </source>
</evidence>
<dbReference type="GO" id="GO:0035098">
    <property type="term" value="C:ESC/E(Z) complex"/>
    <property type="evidence" value="ECO:0007669"/>
    <property type="project" value="TreeGrafter"/>
</dbReference>
<evidence type="ECO:0000313" key="13">
    <source>
        <dbReference type="Proteomes" id="UP001381693"/>
    </source>
</evidence>
<feature type="compositionally biased region" description="Basic residues" evidence="10">
    <location>
        <begin position="101"/>
        <end position="114"/>
    </location>
</feature>
<evidence type="ECO:0000256" key="5">
    <source>
        <dbReference type="ARBA" id="ARBA00022771"/>
    </source>
</evidence>
<comment type="subcellular location">
    <subcellularLocation>
        <location evidence="1">Nucleus</location>
    </subcellularLocation>
</comment>
<dbReference type="EMBL" id="JAXCGZ010019131">
    <property type="protein sequence ID" value="KAK7066563.1"/>
    <property type="molecule type" value="Genomic_DNA"/>
</dbReference>
<evidence type="ECO:0000313" key="12">
    <source>
        <dbReference type="EMBL" id="KAK7066563.1"/>
    </source>
</evidence>
<evidence type="ECO:0000256" key="3">
    <source>
        <dbReference type="ARBA" id="ARBA00022723"/>
    </source>
</evidence>
<dbReference type="AlphaFoldDB" id="A0AAN8ZWQ5"/>
<name>A0AAN8ZWQ5_HALRR</name>
<keyword evidence="9" id="KW-0539">Nucleus</keyword>
<dbReference type="GO" id="GO:0006357">
    <property type="term" value="P:regulation of transcription by RNA polymerase II"/>
    <property type="evidence" value="ECO:0007669"/>
    <property type="project" value="TreeGrafter"/>
</dbReference>
<feature type="region of interest" description="Disordered" evidence="10">
    <location>
        <begin position="100"/>
        <end position="128"/>
    </location>
</feature>
<gene>
    <name evidence="12" type="ORF">SK128_009562</name>
</gene>
<evidence type="ECO:0000256" key="6">
    <source>
        <dbReference type="ARBA" id="ARBA00022833"/>
    </source>
</evidence>
<keyword evidence="3" id="KW-0479">Metal-binding</keyword>
<accession>A0AAN8ZWQ5</accession>
<evidence type="ECO:0000256" key="10">
    <source>
        <dbReference type="SAM" id="MobiDB-lite"/>
    </source>
</evidence>
<reference evidence="12 13" key="1">
    <citation type="submission" date="2023-11" db="EMBL/GenBank/DDBJ databases">
        <title>Halocaridina rubra genome assembly.</title>
        <authorList>
            <person name="Smith C."/>
        </authorList>
    </citation>
    <scope>NUCLEOTIDE SEQUENCE [LARGE SCALE GENOMIC DNA]</scope>
    <source>
        <strain evidence="12">EP-1</strain>
        <tissue evidence="12">Whole</tissue>
    </source>
</reference>
<evidence type="ECO:0000256" key="4">
    <source>
        <dbReference type="ARBA" id="ARBA00022737"/>
    </source>
</evidence>
<proteinExistence type="predicted"/>
<keyword evidence="2" id="KW-0678">Repressor</keyword>
<keyword evidence="8" id="KW-0804">Transcription</keyword>